<feature type="region of interest" description="Disordered" evidence="1">
    <location>
        <begin position="1"/>
        <end position="62"/>
    </location>
</feature>
<reference evidence="3" key="4">
    <citation type="submission" date="2019-03" db="UniProtKB">
        <authorList>
            <consortium name="EnsemblPlants"/>
        </authorList>
    </citation>
    <scope>IDENTIFICATION</scope>
</reference>
<sequence length="400" mass="43897">QVEFRTSSEPAAFRTPEGDEYGGLSERRLVPSDYIFTGPAGERPSPRRGDPLDLARSRSSCPGKVSPFCAGRRRSVAAHRGKVFSLFRPPGECGRRGGARGKRMGAPVLGGKRRAYGDADAFPSKRRATAEAEAPDWTSLHPDITSLIAERLLAEDMTEYMRFRFVCSHWRASTVSPRDATLAARRFHPRGWVALCDGNGVRPVEDAAITFFHTATSRVSRLSLPGLRRHRIVGFTDGLLIVLDTRAAVIRVVHPFTRVVVELPHLATFIHCVPSKQESFTMDSFVWMNATVCVAGPSSIAVVIWFPNMPLVICAQPGDKGWKIIHTNIQFSNTLPFNGGLYGVTRAGRQLVQVYPVHHDPHANLVVAEVPKELGYAESCLYYLVESMGAMLVAVGSSCG</sequence>
<dbReference type="AlphaFoldDB" id="A0A453L940"/>
<dbReference type="Gramene" id="AET5Gv20678000.2">
    <property type="protein sequence ID" value="AET5Gv20678000.2"/>
    <property type="gene ID" value="AET5Gv20678000"/>
</dbReference>
<dbReference type="PANTHER" id="PTHR33165">
    <property type="entry name" value="F-BOX DOMAIN CONTAINING PROTEIN-LIKE-RELATED"/>
    <property type="match status" value="1"/>
</dbReference>
<dbReference type="Gramene" id="AET5Gv20678000.1">
    <property type="protein sequence ID" value="AET5Gv20678000.1"/>
    <property type="gene ID" value="AET5Gv20678000"/>
</dbReference>
<feature type="domain" description="KIB1-4 beta-propeller" evidence="2">
    <location>
        <begin position="212"/>
        <end position="393"/>
    </location>
</feature>
<organism evidence="3 4">
    <name type="scientific">Aegilops tauschii subsp. strangulata</name>
    <name type="common">Goatgrass</name>
    <dbReference type="NCBI Taxonomy" id="200361"/>
    <lineage>
        <taxon>Eukaryota</taxon>
        <taxon>Viridiplantae</taxon>
        <taxon>Streptophyta</taxon>
        <taxon>Embryophyta</taxon>
        <taxon>Tracheophyta</taxon>
        <taxon>Spermatophyta</taxon>
        <taxon>Magnoliopsida</taxon>
        <taxon>Liliopsida</taxon>
        <taxon>Poales</taxon>
        <taxon>Poaceae</taxon>
        <taxon>BOP clade</taxon>
        <taxon>Pooideae</taxon>
        <taxon>Triticodae</taxon>
        <taxon>Triticeae</taxon>
        <taxon>Triticinae</taxon>
        <taxon>Aegilops</taxon>
    </lineage>
</organism>
<dbReference type="Proteomes" id="UP000015105">
    <property type="component" value="Chromosome 5D"/>
</dbReference>
<dbReference type="EnsemblPlants" id="AET5Gv20678000.2">
    <property type="protein sequence ID" value="AET5Gv20678000.2"/>
    <property type="gene ID" value="AET5Gv20678000"/>
</dbReference>
<reference evidence="3" key="3">
    <citation type="journal article" date="2017" name="Nature">
        <title>Genome sequence of the progenitor of the wheat D genome Aegilops tauschii.</title>
        <authorList>
            <person name="Luo M.C."/>
            <person name="Gu Y.Q."/>
            <person name="Puiu D."/>
            <person name="Wang H."/>
            <person name="Twardziok S.O."/>
            <person name="Deal K.R."/>
            <person name="Huo N."/>
            <person name="Zhu T."/>
            <person name="Wang L."/>
            <person name="Wang Y."/>
            <person name="McGuire P.E."/>
            <person name="Liu S."/>
            <person name="Long H."/>
            <person name="Ramasamy R.K."/>
            <person name="Rodriguez J.C."/>
            <person name="Van S.L."/>
            <person name="Yuan L."/>
            <person name="Wang Z."/>
            <person name="Xia Z."/>
            <person name="Xiao L."/>
            <person name="Anderson O.D."/>
            <person name="Ouyang S."/>
            <person name="Liang Y."/>
            <person name="Zimin A.V."/>
            <person name="Pertea G."/>
            <person name="Qi P."/>
            <person name="Bennetzen J.L."/>
            <person name="Dai X."/>
            <person name="Dawson M.W."/>
            <person name="Muller H.G."/>
            <person name="Kugler K."/>
            <person name="Rivarola-Duarte L."/>
            <person name="Spannagl M."/>
            <person name="Mayer K.F.X."/>
            <person name="Lu F.H."/>
            <person name="Bevan M.W."/>
            <person name="Leroy P."/>
            <person name="Li P."/>
            <person name="You F.M."/>
            <person name="Sun Q."/>
            <person name="Liu Z."/>
            <person name="Lyons E."/>
            <person name="Wicker T."/>
            <person name="Salzberg S.L."/>
            <person name="Devos K.M."/>
            <person name="Dvorak J."/>
        </authorList>
    </citation>
    <scope>NUCLEOTIDE SEQUENCE [LARGE SCALE GENOMIC DNA]</scope>
    <source>
        <strain evidence="3">cv. AL8/78</strain>
    </source>
</reference>
<dbReference type="EnsemblPlants" id="AET5Gv20678000.1">
    <property type="protein sequence ID" value="AET5Gv20678000.1"/>
    <property type="gene ID" value="AET5Gv20678000"/>
</dbReference>
<proteinExistence type="predicted"/>
<dbReference type="PANTHER" id="PTHR33165:SF72">
    <property type="entry name" value="F-BOX DOMAIN-CONTAINING PROTEIN"/>
    <property type="match status" value="1"/>
</dbReference>
<protein>
    <recommendedName>
        <fullName evidence="2">KIB1-4 beta-propeller domain-containing protein</fullName>
    </recommendedName>
</protein>
<reference evidence="4" key="1">
    <citation type="journal article" date="2014" name="Science">
        <title>Ancient hybridizations among the ancestral genomes of bread wheat.</title>
        <authorList>
            <consortium name="International Wheat Genome Sequencing Consortium,"/>
            <person name="Marcussen T."/>
            <person name="Sandve S.R."/>
            <person name="Heier L."/>
            <person name="Spannagl M."/>
            <person name="Pfeifer M."/>
            <person name="Jakobsen K.S."/>
            <person name="Wulff B.B."/>
            <person name="Steuernagel B."/>
            <person name="Mayer K.F."/>
            <person name="Olsen O.A."/>
        </authorList>
    </citation>
    <scope>NUCLEOTIDE SEQUENCE [LARGE SCALE GENOMIC DNA]</scope>
    <source>
        <strain evidence="4">cv. AL8/78</strain>
    </source>
</reference>
<accession>A0A453L940</accession>
<keyword evidence="4" id="KW-1185">Reference proteome</keyword>
<feature type="compositionally biased region" description="Basic and acidic residues" evidence="1">
    <location>
        <begin position="44"/>
        <end position="56"/>
    </location>
</feature>
<dbReference type="Gramene" id="AET5Gv20678000.3">
    <property type="protein sequence ID" value="AET5Gv20678000.3"/>
    <property type="gene ID" value="AET5Gv20678000"/>
</dbReference>
<reference evidence="4" key="2">
    <citation type="journal article" date="2017" name="Nat. Plants">
        <title>The Aegilops tauschii genome reveals multiple impacts of transposons.</title>
        <authorList>
            <person name="Zhao G."/>
            <person name="Zou C."/>
            <person name="Li K."/>
            <person name="Wang K."/>
            <person name="Li T."/>
            <person name="Gao L."/>
            <person name="Zhang X."/>
            <person name="Wang H."/>
            <person name="Yang Z."/>
            <person name="Liu X."/>
            <person name="Jiang W."/>
            <person name="Mao L."/>
            <person name="Kong X."/>
            <person name="Jiao Y."/>
            <person name="Jia J."/>
        </authorList>
    </citation>
    <scope>NUCLEOTIDE SEQUENCE [LARGE SCALE GENOMIC DNA]</scope>
    <source>
        <strain evidence="4">cv. AL8/78</strain>
    </source>
</reference>
<evidence type="ECO:0000313" key="3">
    <source>
        <dbReference type="EnsemblPlants" id="AET5Gv20678000.3"/>
    </source>
</evidence>
<evidence type="ECO:0000256" key="1">
    <source>
        <dbReference type="SAM" id="MobiDB-lite"/>
    </source>
</evidence>
<evidence type="ECO:0000259" key="2">
    <source>
        <dbReference type="Pfam" id="PF03478"/>
    </source>
</evidence>
<name>A0A453L940_AEGTS</name>
<dbReference type="EnsemblPlants" id="AET5Gv20678000.3">
    <property type="protein sequence ID" value="AET5Gv20678000.3"/>
    <property type="gene ID" value="AET5Gv20678000"/>
</dbReference>
<dbReference type="Pfam" id="PF03478">
    <property type="entry name" value="Beta-prop_KIB1-4"/>
    <property type="match status" value="1"/>
</dbReference>
<dbReference type="InterPro" id="IPR005174">
    <property type="entry name" value="KIB1-4_b-propeller"/>
</dbReference>
<reference evidence="3" key="5">
    <citation type="journal article" date="2021" name="G3 (Bethesda)">
        <title>Aegilops tauschii genome assembly Aet v5.0 features greater sequence contiguity and improved annotation.</title>
        <authorList>
            <person name="Wang L."/>
            <person name="Zhu T."/>
            <person name="Rodriguez J.C."/>
            <person name="Deal K.R."/>
            <person name="Dubcovsky J."/>
            <person name="McGuire P.E."/>
            <person name="Lux T."/>
            <person name="Spannagl M."/>
            <person name="Mayer K.F.X."/>
            <person name="Baldrich P."/>
            <person name="Meyers B.C."/>
            <person name="Huo N."/>
            <person name="Gu Y.Q."/>
            <person name="Zhou H."/>
            <person name="Devos K.M."/>
            <person name="Bennetzen J.L."/>
            <person name="Unver T."/>
            <person name="Budak H."/>
            <person name="Gulick P.J."/>
            <person name="Galiba G."/>
            <person name="Kalapos B."/>
            <person name="Nelson D.R."/>
            <person name="Li P."/>
            <person name="You F.M."/>
            <person name="Luo M.C."/>
            <person name="Dvorak J."/>
        </authorList>
    </citation>
    <scope>NUCLEOTIDE SEQUENCE [LARGE SCALE GENOMIC DNA]</scope>
    <source>
        <strain evidence="3">cv. AL8/78</strain>
    </source>
</reference>
<evidence type="ECO:0000313" key="4">
    <source>
        <dbReference type="Proteomes" id="UP000015105"/>
    </source>
</evidence>